<proteinExistence type="inferred from homology"/>
<evidence type="ECO:0000313" key="13">
    <source>
        <dbReference type="EMBL" id="RWS19311.1"/>
    </source>
</evidence>
<dbReference type="InterPro" id="IPR003607">
    <property type="entry name" value="HD/PDEase_dom"/>
</dbReference>
<comment type="cofactor">
    <cofactor evidence="1">
        <name>Mn(2+)</name>
        <dbReference type="ChEBI" id="CHEBI:29035"/>
    </cofactor>
</comment>
<comment type="catalytic activity">
    <reaction evidence="11">
        <text>guanosine 3',5'-bis(diphosphate) + H2O = GDP + diphosphate + H(+)</text>
        <dbReference type="Rhea" id="RHEA:14253"/>
        <dbReference type="ChEBI" id="CHEBI:15377"/>
        <dbReference type="ChEBI" id="CHEBI:15378"/>
        <dbReference type="ChEBI" id="CHEBI:33019"/>
        <dbReference type="ChEBI" id="CHEBI:58189"/>
        <dbReference type="ChEBI" id="CHEBI:77828"/>
        <dbReference type="EC" id="3.1.7.2"/>
    </reaction>
</comment>
<name>A0A443RV93_9ACAR</name>
<dbReference type="OrthoDB" id="430679at2759"/>
<sequence length="189" mass="21409">MSLNVAVREFDDNMARFVAAVDFAAVKHKDQRRKDPQKTPYINHPIGVANLLVSIGKVTDSKVLIAAVLHDTVEDTDTTLEEIQEKFGIDIRNIVAEVTDNKSLPKEERKRLQIVHAPTLSSDAKLVKLADKLYNLQDLLRQTPENWTEGRVDEYFKWAANVIKGLVGTNQFLKKEVKNVLAEKNVFID</sequence>
<dbReference type="STRING" id="299467.A0A443RV93"/>
<keyword evidence="14" id="KW-1185">Reference proteome</keyword>
<dbReference type="InterPro" id="IPR006674">
    <property type="entry name" value="HD_domain"/>
</dbReference>
<dbReference type="PROSITE" id="PS51831">
    <property type="entry name" value="HD"/>
    <property type="match status" value="1"/>
</dbReference>
<evidence type="ECO:0000256" key="7">
    <source>
        <dbReference type="ARBA" id="ARBA00038354"/>
    </source>
</evidence>
<evidence type="ECO:0000256" key="8">
    <source>
        <dbReference type="ARBA" id="ARBA00040793"/>
    </source>
</evidence>
<dbReference type="Gene3D" id="1.10.3210.10">
    <property type="entry name" value="Hypothetical protein af1432"/>
    <property type="match status" value="1"/>
</dbReference>
<gene>
    <name evidence="13" type="ORF">B4U80_03334</name>
</gene>
<evidence type="ECO:0000313" key="14">
    <source>
        <dbReference type="Proteomes" id="UP000288716"/>
    </source>
</evidence>
<keyword evidence="3 13" id="KW-0378">Hydrolase</keyword>
<dbReference type="SMART" id="SM00471">
    <property type="entry name" value="HDc"/>
    <property type="match status" value="1"/>
</dbReference>
<evidence type="ECO:0000256" key="10">
    <source>
        <dbReference type="ARBA" id="ARBA00041770"/>
    </source>
</evidence>
<dbReference type="EC" id="3.1.7.2" evidence="5"/>
<organism evidence="13 14">
    <name type="scientific">Leptotrombidium deliense</name>
    <dbReference type="NCBI Taxonomy" id="299467"/>
    <lineage>
        <taxon>Eukaryota</taxon>
        <taxon>Metazoa</taxon>
        <taxon>Ecdysozoa</taxon>
        <taxon>Arthropoda</taxon>
        <taxon>Chelicerata</taxon>
        <taxon>Arachnida</taxon>
        <taxon>Acari</taxon>
        <taxon>Acariformes</taxon>
        <taxon>Trombidiformes</taxon>
        <taxon>Prostigmata</taxon>
        <taxon>Anystina</taxon>
        <taxon>Parasitengona</taxon>
        <taxon>Trombiculoidea</taxon>
        <taxon>Trombiculidae</taxon>
        <taxon>Leptotrombidium</taxon>
    </lineage>
</organism>
<comment type="caution">
    <text evidence="13">The sequence shown here is derived from an EMBL/GenBank/DDBJ whole genome shotgun (WGS) entry which is preliminary data.</text>
</comment>
<accession>A0A443RV93</accession>
<dbReference type="AlphaFoldDB" id="A0A443RV93"/>
<dbReference type="InterPro" id="IPR052194">
    <property type="entry name" value="MESH1"/>
</dbReference>
<reference evidence="13 14" key="1">
    <citation type="journal article" date="2018" name="Gigascience">
        <title>Genomes of trombidid mites reveal novel predicted allergens and laterally-transferred genes associated with secondary metabolism.</title>
        <authorList>
            <person name="Dong X."/>
            <person name="Chaisiri K."/>
            <person name="Xia D."/>
            <person name="Armstrong S.D."/>
            <person name="Fang Y."/>
            <person name="Donnelly M.J."/>
            <person name="Kadowaki T."/>
            <person name="McGarry J.W."/>
            <person name="Darby A.C."/>
            <person name="Makepeace B.L."/>
        </authorList>
    </citation>
    <scope>NUCLEOTIDE SEQUENCE [LARGE SCALE GENOMIC DNA]</scope>
    <source>
        <strain evidence="13">UoL-UT</strain>
    </source>
</reference>
<evidence type="ECO:0000256" key="9">
    <source>
        <dbReference type="ARBA" id="ARBA00041464"/>
    </source>
</evidence>
<dbReference type="Proteomes" id="UP000288716">
    <property type="component" value="Unassembled WGS sequence"/>
</dbReference>
<evidence type="ECO:0000259" key="12">
    <source>
        <dbReference type="PROSITE" id="PS51831"/>
    </source>
</evidence>
<dbReference type="Pfam" id="PF13328">
    <property type="entry name" value="HD_4"/>
    <property type="match status" value="1"/>
</dbReference>
<evidence type="ECO:0000256" key="1">
    <source>
        <dbReference type="ARBA" id="ARBA00001936"/>
    </source>
</evidence>
<dbReference type="CDD" id="cd00077">
    <property type="entry name" value="HDc"/>
    <property type="match status" value="1"/>
</dbReference>
<protein>
    <recommendedName>
        <fullName evidence="8">Guanosine-3',5'-bis(diphosphate) 3'-pyrophosphohydrolase MESH1</fullName>
        <ecNumber evidence="5">3.1.7.2</ecNumber>
    </recommendedName>
    <alternativeName>
        <fullName evidence="9">Metazoan SpoT homolog 1</fullName>
    </alternativeName>
    <alternativeName>
        <fullName evidence="10">Penta-phosphate guanosine-3'-pyrophosphohydrolase</fullName>
    </alternativeName>
</protein>
<comment type="function">
    <text evidence="6">ppGpp hydrolyzing enzyme involved in starvation response.</text>
</comment>
<dbReference type="SUPFAM" id="SSF109604">
    <property type="entry name" value="HD-domain/PDEase-like"/>
    <property type="match status" value="1"/>
</dbReference>
<comment type="similarity">
    <text evidence="7">Belongs to the MESH1 family.</text>
</comment>
<dbReference type="PANTHER" id="PTHR46246:SF1">
    <property type="entry name" value="GUANOSINE-3',5'-BIS(DIPHOSPHATE) 3'-PYROPHOSPHOHYDROLASE MESH1"/>
    <property type="match status" value="1"/>
</dbReference>
<feature type="domain" description="HD" evidence="12">
    <location>
        <begin position="41"/>
        <end position="136"/>
    </location>
</feature>
<keyword evidence="2" id="KW-0479">Metal-binding</keyword>
<dbReference type="VEuPathDB" id="VectorBase:LDEU012729"/>
<keyword evidence="4" id="KW-0464">Manganese</keyword>
<dbReference type="PANTHER" id="PTHR46246">
    <property type="entry name" value="GUANOSINE-3',5'-BIS(DIPHOSPHATE) 3'-PYROPHOSPHOHYDROLASE MESH1"/>
    <property type="match status" value="1"/>
</dbReference>
<dbReference type="EMBL" id="NCKV01027708">
    <property type="protein sequence ID" value="RWS19311.1"/>
    <property type="molecule type" value="Genomic_DNA"/>
</dbReference>
<evidence type="ECO:0000256" key="5">
    <source>
        <dbReference type="ARBA" id="ARBA00024387"/>
    </source>
</evidence>
<evidence type="ECO:0000256" key="11">
    <source>
        <dbReference type="ARBA" id="ARBA00047968"/>
    </source>
</evidence>
<evidence type="ECO:0000256" key="6">
    <source>
        <dbReference type="ARBA" id="ARBA00037781"/>
    </source>
</evidence>
<evidence type="ECO:0000256" key="2">
    <source>
        <dbReference type="ARBA" id="ARBA00022723"/>
    </source>
</evidence>
<evidence type="ECO:0000256" key="3">
    <source>
        <dbReference type="ARBA" id="ARBA00022801"/>
    </source>
</evidence>
<dbReference type="FunFam" id="1.10.3210.10:FF:000012">
    <property type="entry name" value="HD domain containing 3"/>
    <property type="match status" value="1"/>
</dbReference>
<evidence type="ECO:0000256" key="4">
    <source>
        <dbReference type="ARBA" id="ARBA00023211"/>
    </source>
</evidence>
<dbReference type="GO" id="GO:0046872">
    <property type="term" value="F:metal ion binding"/>
    <property type="evidence" value="ECO:0007669"/>
    <property type="project" value="UniProtKB-KW"/>
</dbReference>
<dbReference type="GO" id="GO:0008893">
    <property type="term" value="F:guanosine-3',5'-bis(diphosphate) 3'-diphosphatase activity"/>
    <property type="evidence" value="ECO:0007669"/>
    <property type="project" value="UniProtKB-EC"/>
</dbReference>